<evidence type="ECO:0000259" key="4">
    <source>
        <dbReference type="PROSITE" id="PS01124"/>
    </source>
</evidence>
<evidence type="ECO:0000313" key="5">
    <source>
        <dbReference type="EMBL" id="RHD08238.1"/>
    </source>
</evidence>
<reference evidence="5 6" key="1">
    <citation type="submission" date="2018-08" db="EMBL/GenBank/DDBJ databases">
        <title>A genome reference for cultivated species of the human gut microbiota.</title>
        <authorList>
            <person name="Zou Y."/>
            <person name="Xue W."/>
            <person name="Luo G."/>
        </authorList>
    </citation>
    <scope>NUCLEOTIDE SEQUENCE [LARGE SCALE GENOMIC DNA]</scope>
    <source>
        <strain evidence="5 6">AM32-2AC</strain>
    </source>
</reference>
<dbReference type="AlphaFoldDB" id="A0A414DCD0"/>
<dbReference type="Pfam" id="PF12833">
    <property type="entry name" value="HTH_18"/>
    <property type="match status" value="1"/>
</dbReference>
<accession>A0A414DCD0</accession>
<dbReference type="EMBL" id="QSIS01000009">
    <property type="protein sequence ID" value="RHD08238.1"/>
    <property type="molecule type" value="Genomic_DNA"/>
</dbReference>
<name>A0A414DCD0_9FIRM</name>
<keyword evidence="1" id="KW-0805">Transcription regulation</keyword>
<dbReference type="Proteomes" id="UP000284794">
    <property type="component" value="Unassembled WGS sequence"/>
</dbReference>
<dbReference type="InterPro" id="IPR009057">
    <property type="entry name" value="Homeodomain-like_sf"/>
</dbReference>
<proteinExistence type="predicted"/>
<dbReference type="InterPro" id="IPR020449">
    <property type="entry name" value="Tscrpt_reg_AraC-type_HTH"/>
</dbReference>
<dbReference type="PANTHER" id="PTHR43280:SF28">
    <property type="entry name" value="HTH-TYPE TRANSCRIPTIONAL ACTIVATOR RHAS"/>
    <property type="match status" value="1"/>
</dbReference>
<dbReference type="PROSITE" id="PS00041">
    <property type="entry name" value="HTH_ARAC_FAMILY_1"/>
    <property type="match status" value="1"/>
</dbReference>
<dbReference type="InterPro" id="IPR018062">
    <property type="entry name" value="HTH_AraC-typ_CS"/>
</dbReference>
<comment type="caution">
    <text evidence="5">The sequence shown here is derived from an EMBL/GenBank/DDBJ whole genome shotgun (WGS) entry which is preliminary data.</text>
</comment>
<gene>
    <name evidence="5" type="ORF">DW811_08115</name>
</gene>
<dbReference type="Gene3D" id="1.10.10.60">
    <property type="entry name" value="Homeodomain-like"/>
    <property type="match status" value="2"/>
</dbReference>
<dbReference type="InterPro" id="IPR018060">
    <property type="entry name" value="HTH_AraC"/>
</dbReference>
<sequence length="310" mass="36721">MRDNMPQTDRHKKREIPIEFDFYNTLDKLPVEKRCTIIMISCGSTTIKINEHFQTVNAPAVLCISQYDKFQCIEKSHLSAKAFHFDPWYIKACLRFENLDDDISIDEKYVYERNMLYMFTKHSGNFQGIFHLTPQQYIHINELMLMIGAETYAQSDDYWTCRIRRMLRQTINCIYDIYVDQRKLKFYELSENTNPVTICTDYIHANYQNDITLSSLCELVHLNRTTLNQRFKQQLNCTCIEYLLHYRLKIAQELLSNTNLKIEEISSQCGFKYGSYFNRQFTKCLGISPSEFRKNPTGYSSFDGGKVRKL</sequence>
<protein>
    <submittedName>
        <fullName evidence="5">AraC family transcriptional regulator</fullName>
    </submittedName>
</protein>
<dbReference type="PANTHER" id="PTHR43280">
    <property type="entry name" value="ARAC-FAMILY TRANSCRIPTIONAL REGULATOR"/>
    <property type="match status" value="1"/>
</dbReference>
<evidence type="ECO:0000256" key="1">
    <source>
        <dbReference type="ARBA" id="ARBA00023015"/>
    </source>
</evidence>
<organism evidence="5 6">
    <name type="scientific">Lachnospira eligens</name>
    <dbReference type="NCBI Taxonomy" id="39485"/>
    <lineage>
        <taxon>Bacteria</taxon>
        <taxon>Bacillati</taxon>
        <taxon>Bacillota</taxon>
        <taxon>Clostridia</taxon>
        <taxon>Lachnospirales</taxon>
        <taxon>Lachnospiraceae</taxon>
        <taxon>Lachnospira</taxon>
    </lineage>
</organism>
<dbReference type="SUPFAM" id="SSF46689">
    <property type="entry name" value="Homeodomain-like"/>
    <property type="match status" value="2"/>
</dbReference>
<keyword evidence="2" id="KW-0238">DNA-binding</keyword>
<evidence type="ECO:0000256" key="3">
    <source>
        <dbReference type="ARBA" id="ARBA00023163"/>
    </source>
</evidence>
<feature type="domain" description="HTH araC/xylS-type" evidence="4">
    <location>
        <begin position="197"/>
        <end position="295"/>
    </location>
</feature>
<evidence type="ECO:0000256" key="2">
    <source>
        <dbReference type="ARBA" id="ARBA00023125"/>
    </source>
</evidence>
<keyword evidence="3" id="KW-0804">Transcription</keyword>
<dbReference type="PROSITE" id="PS01124">
    <property type="entry name" value="HTH_ARAC_FAMILY_2"/>
    <property type="match status" value="1"/>
</dbReference>
<dbReference type="GO" id="GO:0003700">
    <property type="term" value="F:DNA-binding transcription factor activity"/>
    <property type="evidence" value="ECO:0007669"/>
    <property type="project" value="InterPro"/>
</dbReference>
<evidence type="ECO:0000313" key="6">
    <source>
        <dbReference type="Proteomes" id="UP000284794"/>
    </source>
</evidence>
<dbReference type="PRINTS" id="PR00032">
    <property type="entry name" value="HTHARAC"/>
</dbReference>
<dbReference type="SMART" id="SM00342">
    <property type="entry name" value="HTH_ARAC"/>
    <property type="match status" value="1"/>
</dbReference>
<dbReference type="GO" id="GO:0043565">
    <property type="term" value="F:sequence-specific DNA binding"/>
    <property type="evidence" value="ECO:0007669"/>
    <property type="project" value="InterPro"/>
</dbReference>